<name>A0ABT5U3K9_9GAMM</name>
<dbReference type="EMBL" id="JAPMOU010000003">
    <property type="protein sequence ID" value="MDE1460959.1"/>
    <property type="molecule type" value="Genomic_DNA"/>
</dbReference>
<feature type="signal peptide" evidence="1">
    <location>
        <begin position="1"/>
        <end position="25"/>
    </location>
</feature>
<dbReference type="Proteomes" id="UP001528823">
    <property type="component" value="Unassembled WGS sequence"/>
</dbReference>
<keyword evidence="3" id="KW-1185">Reference proteome</keyword>
<reference evidence="2 3" key="1">
    <citation type="submission" date="2022-11" db="EMBL/GenBank/DDBJ databases">
        <title>Spartinivicinus poritis sp. nov., isolated from scleractinian coral Porites lutea.</title>
        <authorList>
            <person name="Zhang G."/>
            <person name="Cai L."/>
            <person name="Wei Q."/>
        </authorList>
    </citation>
    <scope>NUCLEOTIDE SEQUENCE [LARGE SCALE GENOMIC DNA]</scope>
    <source>
        <strain evidence="2 3">A2-2</strain>
    </source>
</reference>
<evidence type="ECO:0000313" key="2">
    <source>
        <dbReference type="EMBL" id="MDE1460959.1"/>
    </source>
</evidence>
<feature type="chain" id="PRO_5047334263" evidence="1">
    <location>
        <begin position="26"/>
        <end position="90"/>
    </location>
</feature>
<dbReference type="RefSeq" id="WP_274687330.1">
    <property type="nucleotide sequence ID" value="NZ_JAPMOU010000003.1"/>
</dbReference>
<protein>
    <submittedName>
        <fullName evidence="2">Uncharacterized protein</fullName>
    </submittedName>
</protein>
<sequence length="90" mass="10336">MYKTVYTLIKTIAPLCLLMASLAQAHDSVQELAYCEAEPDGRSPDCYNISDRRRINSNFRDMLDDGWQLTSVVANSTTGLNYFYFTRLRD</sequence>
<gene>
    <name evidence="2" type="ORF">ORQ98_03140</name>
</gene>
<accession>A0ABT5U3K9</accession>
<evidence type="ECO:0000313" key="3">
    <source>
        <dbReference type="Proteomes" id="UP001528823"/>
    </source>
</evidence>
<keyword evidence="1" id="KW-0732">Signal</keyword>
<proteinExistence type="predicted"/>
<comment type="caution">
    <text evidence="2">The sequence shown here is derived from an EMBL/GenBank/DDBJ whole genome shotgun (WGS) entry which is preliminary data.</text>
</comment>
<evidence type="ECO:0000256" key="1">
    <source>
        <dbReference type="SAM" id="SignalP"/>
    </source>
</evidence>
<organism evidence="2 3">
    <name type="scientific">Spartinivicinus poritis</name>
    <dbReference type="NCBI Taxonomy" id="2994640"/>
    <lineage>
        <taxon>Bacteria</taxon>
        <taxon>Pseudomonadati</taxon>
        <taxon>Pseudomonadota</taxon>
        <taxon>Gammaproteobacteria</taxon>
        <taxon>Oceanospirillales</taxon>
        <taxon>Zooshikellaceae</taxon>
        <taxon>Spartinivicinus</taxon>
    </lineage>
</organism>